<dbReference type="Proteomes" id="UP001189663">
    <property type="component" value="Unassembled WGS sequence"/>
</dbReference>
<comment type="caution">
    <text evidence="2">The sequence shown here is derived from an EMBL/GenBank/DDBJ whole genome shotgun (WGS) entry which is preliminary data.</text>
</comment>
<dbReference type="AlphaFoldDB" id="A0ABC8QJ78"/>
<proteinExistence type="predicted"/>
<dbReference type="EMBL" id="CATZAT010000018">
    <property type="protein sequence ID" value="CAJ0806307.1"/>
    <property type="molecule type" value="Genomic_DNA"/>
</dbReference>
<evidence type="ECO:0000313" key="2">
    <source>
        <dbReference type="EMBL" id="CAJ0806307.1"/>
    </source>
</evidence>
<sequence>MKGPSSLANPDVGSSDGLVAPGNPLLDNMPAVPKLSQAMRLMDQKATSNYSRSSREETIMRQASNIYVPSANSAGIVSAVVAQVRASYMDRDLRIPDYRDHTIAANLFLHDRPTRNAATPPSRFGLGPRARPRGIVVAAPVRMGRRRLADIVESVIGRGCVMNRLQTHNGFSEYAQLRSLRVQWPIEGKLSGFAQGFLGAFDTVFNTEYAKRMRSPQFRDSDVVAVITALGVVSNLGLLIVEGIGTETSTSKTAHATWDALAQFTRTTGIPVLCLATPGAVICGLSQLPSVAGALAPQGLFEITRSGRAGEDHWKAVCEAQFDATLRVAGIATMPEWLPAAAYDLTFGYPGLLTREQI</sequence>
<name>A0ABC8QJ78_9RALS</name>
<keyword evidence="3" id="KW-1185">Reference proteome</keyword>
<reference evidence="2 3" key="1">
    <citation type="submission" date="2023-07" db="EMBL/GenBank/DDBJ databases">
        <authorList>
            <person name="Peeters C."/>
        </authorList>
    </citation>
    <scope>NUCLEOTIDE SEQUENCE [LARGE SCALE GENOMIC DNA]</scope>
    <source>
        <strain evidence="2 3">LMG 18096</strain>
    </source>
</reference>
<gene>
    <name evidence="2" type="ORF">LMG18096_04774</name>
</gene>
<organism evidence="2 3">
    <name type="scientific">Ralstonia holmesii</name>
    <dbReference type="NCBI Taxonomy" id="3058602"/>
    <lineage>
        <taxon>Bacteria</taxon>
        <taxon>Pseudomonadati</taxon>
        <taxon>Pseudomonadota</taxon>
        <taxon>Betaproteobacteria</taxon>
        <taxon>Burkholderiales</taxon>
        <taxon>Burkholderiaceae</taxon>
        <taxon>Ralstonia</taxon>
    </lineage>
</organism>
<protein>
    <submittedName>
        <fullName evidence="2">Uncharacterized protein</fullName>
    </submittedName>
</protein>
<feature type="region of interest" description="Disordered" evidence="1">
    <location>
        <begin position="1"/>
        <end position="25"/>
    </location>
</feature>
<evidence type="ECO:0000313" key="3">
    <source>
        <dbReference type="Proteomes" id="UP001189663"/>
    </source>
</evidence>
<evidence type="ECO:0000256" key="1">
    <source>
        <dbReference type="SAM" id="MobiDB-lite"/>
    </source>
</evidence>
<accession>A0ABC8QJ78</accession>